<protein>
    <submittedName>
        <fullName evidence="2">Uncharacterized protein</fullName>
    </submittedName>
</protein>
<accession>A0ABP1RE46</accession>
<dbReference type="EMBL" id="CAXLJM020000072">
    <property type="protein sequence ID" value="CAL8126712.1"/>
    <property type="molecule type" value="Genomic_DNA"/>
</dbReference>
<proteinExistence type="predicted"/>
<feature type="compositionally biased region" description="Basic and acidic residues" evidence="1">
    <location>
        <begin position="9"/>
        <end position="25"/>
    </location>
</feature>
<gene>
    <name evidence="2" type="ORF">ODALV1_LOCUS21520</name>
</gene>
<name>A0ABP1RE46_9HEXA</name>
<evidence type="ECO:0000313" key="3">
    <source>
        <dbReference type="Proteomes" id="UP001642540"/>
    </source>
</evidence>
<feature type="region of interest" description="Disordered" evidence="1">
    <location>
        <begin position="384"/>
        <end position="411"/>
    </location>
</feature>
<evidence type="ECO:0000256" key="1">
    <source>
        <dbReference type="SAM" id="MobiDB-lite"/>
    </source>
</evidence>
<feature type="region of interest" description="Disordered" evidence="1">
    <location>
        <begin position="1"/>
        <end position="57"/>
    </location>
</feature>
<reference evidence="2 3" key="1">
    <citation type="submission" date="2024-08" db="EMBL/GenBank/DDBJ databases">
        <authorList>
            <person name="Cucini C."/>
            <person name="Frati F."/>
        </authorList>
    </citation>
    <scope>NUCLEOTIDE SEQUENCE [LARGE SCALE GENOMIC DNA]</scope>
</reference>
<feature type="compositionally biased region" description="Acidic residues" evidence="1">
    <location>
        <begin position="220"/>
        <end position="229"/>
    </location>
</feature>
<feature type="compositionally biased region" description="Acidic residues" evidence="1">
    <location>
        <begin position="253"/>
        <end position="277"/>
    </location>
</feature>
<evidence type="ECO:0000313" key="2">
    <source>
        <dbReference type="EMBL" id="CAL8126712.1"/>
    </source>
</evidence>
<keyword evidence="3" id="KW-1185">Reference proteome</keyword>
<comment type="caution">
    <text evidence="2">The sequence shown here is derived from an EMBL/GenBank/DDBJ whole genome shotgun (WGS) entry which is preliminary data.</text>
</comment>
<sequence length="411" mass="47323">MDSSQAYEQKNKSKDVAGKPDEQKANGDQGQGKGQGDGKTKKRRRFSGKKDINPGKIHIRLPSIESYEKEIEFSAEAPSRVVVRLERLMGSDRIRPVDGKFMETFIQRLEQEENLAMERKIRLRKKAEHERHRQLAINGLMEPDSGMEDLFNHPVFRVNRILNRLSKLDNSFSSNPAHKQLPPIQQIDPFENDDTGGFFKDYPAHKVLRESAARYKEPVDEAEEYEPEEANTPGETSHANIELKVSQATQNLTEDEDEDEYDEELEEPNPPTNEEDNPQVIDPVDASQIIDTTQMDEISRQIGLDYKDSLSSLQKKYGVPQSDNFEDMWKPFRCELVEKVYQDFNEMDDMYDMGMDIFEVYIRQGLCIKEHMAKSHKSYIMSNSNTEVNETTEQQDGQGQQGEGEEVEMEA</sequence>
<dbReference type="Proteomes" id="UP001642540">
    <property type="component" value="Unassembled WGS sequence"/>
</dbReference>
<organism evidence="2 3">
    <name type="scientific">Orchesella dallaii</name>
    <dbReference type="NCBI Taxonomy" id="48710"/>
    <lineage>
        <taxon>Eukaryota</taxon>
        <taxon>Metazoa</taxon>
        <taxon>Ecdysozoa</taxon>
        <taxon>Arthropoda</taxon>
        <taxon>Hexapoda</taxon>
        <taxon>Collembola</taxon>
        <taxon>Entomobryomorpha</taxon>
        <taxon>Entomobryoidea</taxon>
        <taxon>Orchesellidae</taxon>
        <taxon>Orchesellinae</taxon>
        <taxon>Orchesella</taxon>
    </lineage>
</organism>
<feature type="region of interest" description="Disordered" evidence="1">
    <location>
        <begin position="215"/>
        <end position="280"/>
    </location>
</feature>